<keyword evidence="1" id="KW-0732">Signal</keyword>
<dbReference type="EMBL" id="JAUZQC010000023">
    <property type="protein sequence ID" value="KAK5849756.1"/>
    <property type="molecule type" value="Genomic_DNA"/>
</dbReference>
<sequence>MSTTLSVCRLIFLLTLAVVMILSESQAVGAQGQRIPCLRNCTSKRIHKIQSCYEQMPRRNCNHAFRVRNHAGIHCIKADTLWLKKMIKENLRCPPDISS</sequence>
<dbReference type="Proteomes" id="UP001346869">
    <property type="component" value="Unassembled WGS sequence"/>
</dbReference>
<protein>
    <recommendedName>
        <fullName evidence="4">Chemokine interleukin-8-like domain-containing protein</fullName>
    </recommendedName>
</protein>
<evidence type="ECO:0008006" key="4">
    <source>
        <dbReference type="Google" id="ProtNLM"/>
    </source>
</evidence>
<organism evidence="2 3">
    <name type="scientific">Eleginops maclovinus</name>
    <name type="common">Patagonian blennie</name>
    <name type="synonym">Eleginus maclovinus</name>
    <dbReference type="NCBI Taxonomy" id="56733"/>
    <lineage>
        <taxon>Eukaryota</taxon>
        <taxon>Metazoa</taxon>
        <taxon>Chordata</taxon>
        <taxon>Craniata</taxon>
        <taxon>Vertebrata</taxon>
        <taxon>Euteleostomi</taxon>
        <taxon>Actinopterygii</taxon>
        <taxon>Neopterygii</taxon>
        <taxon>Teleostei</taxon>
        <taxon>Neoteleostei</taxon>
        <taxon>Acanthomorphata</taxon>
        <taxon>Eupercaria</taxon>
        <taxon>Perciformes</taxon>
        <taxon>Notothenioidei</taxon>
        <taxon>Eleginopidae</taxon>
        <taxon>Eleginops</taxon>
    </lineage>
</organism>
<name>A0AAN7WVY2_ELEMC</name>
<keyword evidence="3" id="KW-1185">Reference proteome</keyword>
<accession>A0AAN7WVY2</accession>
<evidence type="ECO:0000256" key="1">
    <source>
        <dbReference type="SAM" id="SignalP"/>
    </source>
</evidence>
<proteinExistence type="predicted"/>
<feature type="signal peptide" evidence="1">
    <location>
        <begin position="1"/>
        <end position="32"/>
    </location>
</feature>
<reference evidence="2 3" key="2">
    <citation type="journal article" date="2023" name="Mol. Biol. Evol.">
        <title>Genomics of Secondarily Temperate Adaptation in the Only Non-Antarctic Icefish.</title>
        <authorList>
            <person name="Rivera-Colon A.G."/>
            <person name="Rayamajhi N."/>
            <person name="Minhas B.F."/>
            <person name="Madrigal G."/>
            <person name="Bilyk K.T."/>
            <person name="Yoon V."/>
            <person name="Hune M."/>
            <person name="Gregory S."/>
            <person name="Cheng C.H.C."/>
            <person name="Catchen J.M."/>
        </authorList>
    </citation>
    <scope>NUCLEOTIDE SEQUENCE [LARGE SCALE GENOMIC DNA]</scope>
    <source>
        <strain evidence="2">JMC-PN-2008</strain>
    </source>
</reference>
<evidence type="ECO:0000313" key="3">
    <source>
        <dbReference type="Proteomes" id="UP001346869"/>
    </source>
</evidence>
<gene>
    <name evidence="2" type="ORF">PBY51_014062</name>
</gene>
<dbReference type="AlphaFoldDB" id="A0AAN7WVY2"/>
<comment type="caution">
    <text evidence="2">The sequence shown here is derived from an EMBL/GenBank/DDBJ whole genome shotgun (WGS) entry which is preliminary data.</text>
</comment>
<evidence type="ECO:0000313" key="2">
    <source>
        <dbReference type="EMBL" id="KAK5849756.1"/>
    </source>
</evidence>
<reference evidence="2 3" key="1">
    <citation type="journal article" date="2023" name="Genes (Basel)">
        <title>Chromosome-Level Genome Assembly and Circadian Gene Repertoire of the Patagonia Blennie Eleginops maclovinus-The Closest Ancestral Proxy of Antarctic Cryonotothenioids.</title>
        <authorList>
            <person name="Cheng C.C."/>
            <person name="Rivera-Colon A.G."/>
            <person name="Minhas B.F."/>
            <person name="Wilson L."/>
            <person name="Rayamajhi N."/>
            <person name="Vargas-Chacoff L."/>
            <person name="Catchen J.M."/>
        </authorList>
    </citation>
    <scope>NUCLEOTIDE SEQUENCE [LARGE SCALE GENOMIC DNA]</scope>
    <source>
        <strain evidence="2">JMC-PN-2008</strain>
    </source>
</reference>
<feature type="chain" id="PRO_5042815832" description="Chemokine interleukin-8-like domain-containing protein" evidence="1">
    <location>
        <begin position="33"/>
        <end position="99"/>
    </location>
</feature>